<dbReference type="HOGENOM" id="CLU_1628355_0_0_1"/>
<dbReference type="KEGG" id="ztr:MYCGRDRAFT_98117"/>
<reference evidence="2 3" key="1">
    <citation type="journal article" date="2011" name="PLoS Genet.">
        <title>Finished genome of the fungal wheat pathogen Mycosphaerella graminicola reveals dispensome structure, chromosome plasticity, and stealth pathogenesis.</title>
        <authorList>
            <person name="Goodwin S.B."/>
            <person name="Ben M'barek S."/>
            <person name="Dhillon B."/>
            <person name="Wittenberg A.H.J."/>
            <person name="Crane C.F."/>
            <person name="Hane J.K."/>
            <person name="Foster A.J."/>
            <person name="Van der Lee T.A.J."/>
            <person name="Grimwood J."/>
            <person name="Aerts A."/>
            <person name="Antoniw J."/>
            <person name="Bailey A."/>
            <person name="Bluhm B."/>
            <person name="Bowler J."/>
            <person name="Bristow J."/>
            <person name="van der Burgt A."/>
            <person name="Canto-Canche B."/>
            <person name="Churchill A.C.L."/>
            <person name="Conde-Ferraez L."/>
            <person name="Cools H.J."/>
            <person name="Coutinho P.M."/>
            <person name="Csukai M."/>
            <person name="Dehal P."/>
            <person name="De Wit P."/>
            <person name="Donzelli B."/>
            <person name="van de Geest H.C."/>
            <person name="van Ham R.C.H.J."/>
            <person name="Hammond-Kosack K.E."/>
            <person name="Henrissat B."/>
            <person name="Kilian A."/>
            <person name="Kobayashi A.K."/>
            <person name="Koopmann E."/>
            <person name="Kourmpetis Y."/>
            <person name="Kuzniar A."/>
            <person name="Lindquist E."/>
            <person name="Lombard V."/>
            <person name="Maliepaard C."/>
            <person name="Martins N."/>
            <person name="Mehrabi R."/>
            <person name="Nap J.P.H."/>
            <person name="Ponomarenko A."/>
            <person name="Rudd J.J."/>
            <person name="Salamov A."/>
            <person name="Schmutz J."/>
            <person name="Schouten H.J."/>
            <person name="Shapiro H."/>
            <person name="Stergiopoulos I."/>
            <person name="Torriani S.F.F."/>
            <person name="Tu H."/>
            <person name="de Vries R.P."/>
            <person name="Waalwijk C."/>
            <person name="Ware S.B."/>
            <person name="Wiebenga A."/>
            <person name="Zwiers L.-H."/>
            <person name="Oliver R.P."/>
            <person name="Grigoriev I.V."/>
            <person name="Kema G.H.J."/>
        </authorList>
    </citation>
    <scope>NUCLEOTIDE SEQUENCE [LARGE SCALE GENOMIC DNA]</scope>
    <source>
        <strain evidence="3">CBS 115943 / IPO323</strain>
    </source>
</reference>
<dbReference type="EMBL" id="CM001216">
    <property type="protein sequence ID" value="EGP81856.1"/>
    <property type="molecule type" value="Genomic_DNA"/>
</dbReference>
<dbReference type="Proteomes" id="UP000008062">
    <property type="component" value="Chromosome 21"/>
</dbReference>
<gene>
    <name evidence="2" type="ORF">MYCGRDRAFT_98117</name>
</gene>
<dbReference type="GeneID" id="13396645"/>
<evidence type="ECO:0000256" key="1">
    <source>
        <dbReference type="SAM" id="MobiDB-lite"/>
    </source>
</evidence>
<accession>F9XSC7</accession>
<dbReference type="AlphaFoldDB" id="F9XSC7"/>
<dbReference type="InParanoid" id="F9XSC7"/>
<evidence type="ECO:0000313" key="2">
    <source>
        <dbReference type="EMBL" id="EGP81856.1"/>
    </source>
</evidence>
<proteinExistence type="predicted"/>
<evidence type="ECO:0000313" key="3">
    <source>
        <dbReference type="Proteomes" id="UP000008062"/>
    </source>
</evidence>
<feature type="region of interest" description="Disordered" evidence="1">
    <location>
        <begin position="1"/>
        <end position="27"/>
    </location>
</feature>
<sequence length="163" mass="18490">MDMADAAELHDECSAASKPSETHLRTDGHRMPGYLHLLPLIVMVESETHVDWHEANRALLEANDVCEANERVVEDPEDFGKKLDETNSDHWQKTLSRVKFSCVHDNVMRSCIRQCAGLRSPLREVLDCDYNCTKRCGDCRKRATMVVSDIATSYPIQLVMSPE</sequence>
<dbReference type="RefSeq" id="XP_003846880.1">
    <property type="nucleotide sequence ID" value="XM_003846832.1"/>
</dbReference>
<organism evidence="2 3">
    <name type="scientific">Zymoseptoria tritici (strain CBS 115943 / IPO323)</name>
    <name type="common">Speckled leaf blotch fungus</name>
    <name type="synonym">Septoria tritici</name>
    <dbReference type="NCBI Taxonomy" id="336722"/>
    <lineage>
        <taxon>Eukaryota</taxon>
        <taxon>Fungi</taxon>
        <taxon>Dikarya</taxon>
        <taxon>Ascomycota</taxon>
        <taxon>Pezizomycotina</taxon>
        <taxon>Dothideomycetes</taxon>
        <taxon>Dothideomycetidae</taxon>
        <taxon>Mycosphaerellales</taxon>
        <taxon>Mycosphaerellaceae</taxon>
        <taxon>Zymoseptoria</taxon>
    </lineage>
</organism>
<keyword evidence="3" id="KW-1185">Reference proteome</keyword>
<protein>
    <submittedName>
        <fullName evidence="2">Uncharacterized protein</fullName>
    </submittedName>
</protein>
<name>F9XSC7_ZYMTI</name>